<reference evidence="2 3" key="1">
    <citation type="journal article" date="2019" name="Int. J. Syst. Evol. Microbiol.">
        <title>The Global Catalogue of Microorganisms (GCM) 10K type strain sequencing project: providing services to taxonomists for standard genome sequencing and annotation.</title>
        <authorList>
            <consortium name="The Broad Institute Genomics Platform"/>
            <consortium name="The Broad Institute Genome Sequencing Center for Infectious Disease"/>
            <person name="Wu L."/>
            <person name="Ma J."/>
        </authorList>
    </citation>
    <scope>NUCLEOTIDE SEQUENCE [LARGE SCALE GENOMIC DNA]</scope>
    <source>
        <strain evidence="2 3">JCM 4531</strain>
    </source>
</reference>
<feature type="compositionally biased region" description="Acidic residues" evidence="1">
    <location>
        <begin position="16"/>
        <end position="25"/>
    </location>
</feature>
<keyword evidence="3" id="KW-1185">Reference proteome</keyword>
<dbReference type="RefSeq" id="WP_344572506.1">
    <property type="nucleotide sequence ID" value="NZ_BAAASK010000051.1"/>
</dbReference>
<evidence type="ECO:0000313" key="2">
    <source>
        <dbReference type="EMBL" id="GAA2704711.1"/>
    </source>
</evidence>
<dbReference type="Proteomes" id="UP001499989">
    <property type="component" value="Unassembled WGS sequence"/>
</dbReference>
<protein>
    <submittedName>
        <fullName evidence="2">Uncharacterized protein</fullName>
    </submittedName>
</protein>
<dbReference type="EMBL" id="BAAASK010000051">
    <property type="protein sequence ID" value="GAA2704711.1"/>
    <property type="molecule type" value="Genomic_DNA"/>
</dbReference>
<feature type="region of interest" description="Disordered" evidence="1">
    <location>
        <begin position="1"/>
        <end position="36"/>
    </location>
</feature>
<accession>A0ABN3TIK8</accession>
<organism evidence="2 3">
    <name type="scientific">Streptomyces violaceolatus</name>
    <dbReference type="NCBI Taxonomy" id="67378"/>
    <lineage>
        <taxon>Bacteria</taxon>
        <taxon>Bacillati</taxon>
        <taxon>Actinomycetota</taxon>
        <taxon>Actinomycetes</taxon>
        <taxon>Kitasatosporales</taxon>
        <taxon>Streptomycetaceae</taxon>
        <taxon>Streptomyces</taxon>
        <taxon>Streptomyces violaceoruber group</taxon>
    </lineage>
</organism>
<proteinExistence type="predicted"/>
<evidence type="ECO:0000313" key="3">
    <source>
        <dbReference type="Proteomes" id="UP001499989"/>
    </source>
</evidence>
<gene>
    <name evidence="2" type="ORF">GCM10010310_78930</name>
</gene>
<feature type="region of interest" description="Disordered" evidence="1">
    <location>
        <begin position="220"/>
        <end position="250"/>
    </location>
</feature>
<comment type="caution">
    <text evidence="2">The sequence shown here is derived from an EMBL/GenBank/DDBJ whole genome shotgun (WGS) entry which is preliminary data.</text>
</comment>
<name>A0ABN3TIK8_9ACTN</name>
<evidence type="ECO:0000256" key="1">
    <source>
        <dbReference type="SAM" id="MobiDB-lite"/>
    </source>
</evidence>
<sequence length="325" mass="35260">MSRRSLALPSTRSTEPDDADELEAAPEEKPAAARSAGVVASLTGADLSTPLTVAQLPTPYDVAETVTAPLNDQERGYLDVCEQALHGFRKSVVVAGKALEVINRGRLYRETHETFADYVTEVWDMKRAHAYRMIEGWRPADLVSPIGDINEGQARELAPVLKEYGPEVTVTLYRGVKELRGDRRVTAADLSEARAALPPPKHLARPDQVRDVLTVAAAEGRAPRLAPAEPKVPAQAADEHQAEQVDEGGVSQDQVDEGAEAIATLEAAVAQQRQIYDRVGGGTLAAALLYDPGRGDHLRRELRQYAQRTAYRARDTSGEQVADDA</sequence>